<dbReference type="SUPFAM" id="SSF53850">
    <property type="entry name" value="Periplasmic binding protein-like II"/>
    <property type="match status" value="1"/>
</dbReference>
<proteinExistence type="inferred from homology"/>
<dbReference type="PANTHER" id="PTHR30290:SF9">
    <property type="entry name" value="OLIGOPEPTIDE-BINDING PROTEIN APPA"/>
    <property type="match status" value="1"/>
</dbReference>
<dbReference type="Pfam" id="PF00496">
    <property type="entry name" value="SBP_bac_5"/>
    <property type="match status" value="1"/>
</dbReference>
<evidence type="ECO:0000313" key="7">
    <source>
        <dbReference type="EMBL" id="RJE84474.1"/>
    </source>
</evidence>
<evidence type="ECO:0000256" key="2">
    <source>
        <dbReference type="ARBA" id="ARBA00005695"/>
    </source>
</evidence>
<keyword evidence="8" id="KW-1185">Reference proteome</keyword>
<dbReference type="InterPro" id="IPR000914">
    <property type="entry name" value="SBP_5_dom"/>
</dbReference>
<evidence type="ECO:0000256" key="5">
    <source>
        <dbReference type="SAM" id="MobiDB-lite"/>
    </source>
</evidence>
<protein>
    <submittedName>
        <fullName evidence="7">ABC transporter substrate-binding protein</fullName>
    </submittedName>
</protein>
<evidence type="ECO:0000256" key="1">
    <source>
        <dbReference type="ARBA" id="ARBA00004418"/>
    </source>
</evidence>
<dbReference type="Gene3D" id="3.90.76.10">
    <property type="entry name" value="Dipeptide-binding Protein, Domain 1"/>
    <property type="match status" value="1"/>
</dbReference>
<dbReference type="EMBL" id="QZCG01000008">
    <property type="protein sequence ID" value="RJE84474.1"/>
    <property type="molecule type" value="Genomic_DNA"/>
</dbReference>
<evidence type="ECO:0000256" key="3">
    <source>
        <dbReference type="ARBA" id="ARBA00022448"/>
    </source>
</evidence>
<dbReference type="PANTHER" id="PTHR30290">
    <property type="entry name" value="PERIPLASMIC BINDING COMPONENT OF ABC TRANSPORTER"/>
    <property type="match status" value="1"/>
</dbReference>
<feature type="compositionally biased region" description="Basic and acidic residues" evidence="5">
    <location>
        <begin position="15"/>
        <end position="24"/>
    </location>
</feature>
<accession>A0A418SU23</accession>
<sequence length="534" mass="59123">MSRKSCATGPKPGRKSPESLHSNKEDIMSRLNPKRMLLGAVFAALMTGGALAQDRELVIAQGIDTPGFDIHNHSTSAVEAIHVNIFDYLVMRDQAGELQPALATDWEQVSDSAMRFHLREGVLFHDGTTMTAEDVKFSLERPALDPAVLQHSFYDTITEVEVVNDHEIIIHTDGPDPILLNRISRIGSGIVPKAYVDEVGWEGFSQKPIGTGPFKVVEWLRDDRIIMEGFDEHWRGAPAWDRLIHRTIPEASTRVGELISGGVDIATNIPSQDRDRVEGSGIAHAVPWPSFRVMQLFLNTKDDSPLADPKVREAIDLAIDNQMLIDTVTNGLGTPVRAAVTPGLSAVPMAYYDTYNFDPERAVQLLEEAGYGPNELQLKLQGPAGRYPLDVETLEIVAVMLNAVGIQTEIETLEWSAYESRVWTPNTIDGIALIGHANSLQDGYHAVQRARCGFEFSLKTGWCNEEFDKLIEQSAATVDPEERAQQISDAFDLFVASNTVLHLFQVENLIGVSTSVDWSPSPDEQLWMYDAQPQ</sequence>
<evidence type="ECO:0000313" key="8">
    <source>
        <dbReference type="Proteomes" id="UP000284202"/>
    </source>
</evidence>
<feature type="region of interest" description="Disordered" evidence="5">
    <location>
        <begin position="1"/>
        <end position="24"/>
    </location>
</feature>
<dbReference type="PIRSF" id="PIRSF002741">
    <property type="entry name" value="MppA"/>
    <property type="match status" value="1"/>
</dbReference>
<reference evidence="8" key="1">
    <citation type="submission" date="2018-09" db="EMBL/GenBank/DDBJ databases">
        <title>Acidovorax cavernicola nov. sp. isolated from Gruta de las Maravillas (Aracena, Spain).</title>
        <authorList>
            <person name="Jurado V."/>
            <person name="Gutierrez-Patricio S."/>
            <person name="Gonzalez-Pimentel J.L."/>
            <person name="Miller A.Z."/>
            <person name="Laiz L."/>
            <person name="Saiz-Jimenez C."/>
        </authorList>
    </citation>
    <scope>NUCLEOTIDE SEQUENCE [LARGE SCALE GENOMIC DNA]</scope>
    <source>
        <strain evidence="8">1011MAR3C25</strain>
    </source>
</reference>
<dbReference type="Gene3D" id="3.10.105.10">
    <property type="entry name" value="Dipeptide-binding Protein, Domain 3"/>
    <property type="match status" value="1"/>
</dbReference>
<dbReference type="GO" id="GO:0030288">
    <property type="term" value="C:outer membrane-bounded periplasmic space"/>
    <property type="evidence" value="ECO:0007669"/>
    <property type="project" value="UniProtKB-ARBA"/>
</dbReference>
<comment type="similarity">
    <text evidence="2">Belongs to the bacterial solute-binding protein 5 family.</text>
</comment>
<feature type="domain" description="Solute-binding protein family 5" evidence="6">
    <location>
        <begin position="97"/>
        <end position="421"/>
    </location>
</feature>
<keyword evidence="4" id="KW-0732">Signal</keyword>
<evidence type="ECO:0000259" key="6">
    <source>
        <dbReference type="Pfam" id="PF00496"/>
    </source>
</evidence>
<comment type="subcellular location">
    <subcellularLocation>
        <location evidence="1">Periplasm</location>
    </subcellularLocation>
</comment>
<organism evidence="7 8">
    <name type="scientific">Paracoccus onubensis</name>
    <dbReference type="NCBI Taxonomy" id="1675788"/>
    <lineage>
        <taxon>Bacteria</taxon>
        <taxon>Pseudomonadati</taxon>
        <taxon>Pseudomonadota</taxon>
        <taxon>Alphaproteobacteria</taxon>
        <taxon>Rhodobacterales</taxon>
        <taxon>Paracoccaceae</taxon>
        <taxon>Paracoccus</taxon>
    </lineage>
</organism>
<dbReference type="Proteomes" id="UP000284202">
    <property type="component" value="Unassembled WGS sequence"/>
</dbReference>
<gene>
    <name evidence="7" type="ORF">D3P04_12535</name>
</gene>
<dbReference type="AlphaFoldDB" id="A0A418SU23"/>
<dbReference type="InterPro" id="IPR030678">
    <property type="entry name" value="Peptide/Ni-bd"/>
</dbReference>
<dbReference type="GO" id="GO:0043190">
    <property type="term" value="C:ATP-binding cassette (ABC) transporter complex"/>
    <property type="evidence" value="ECO:0007669"/>
    <property type="project" value="InterPro"/>
</dbReference>
<dbReference type="GO" id="GO:0015833">
    <property type="term" value="P:peptide transport"/>
    <property type="evidence" value="ECO:0007669"/>
    <property type="project" value="TreeGrafter"/>
</dbReference>
<evidence type="ECO:0000256" key="4">
    <source>
        <dbReference type="ARBA" id="ARBA00022729"/>
    </source>
</evidence>
<dbReference type="InterPro" id="IPR039424">
    <property type="entry name" value="SBP_5"/>
</dbReference>
<dbReference type="OrthoDB" id="9803988at2"/>
<dbReference type="GO" id="GO:1904680">
    <property type="term" value="F:peptide transmembrane transporter activity"/>
    <property type="evidence" value="ECO:0007669"/>
    <property type="project" value="TreeGrafter"/>
</dbReference>
<comment type="caution">
    <text evidence="7">The sequence shown here is derived from an EMBL/GenBank/DDBJ whole genome shotgun (WGS) entry which is preliminary data.</text>
</comment>
<name>A0A418SU23_9RHOB</name>
<keyword evidence="3" id="KW-0813">Transport</keyword>
<dbReference type="Gene3D" id="3.40.190.10">
    <property type="entry name" value="Periplasmic binding protein-like II"/>
    <property type="match status" value="1"/>
</dbReference>